<accession>K8WR61</accession>
<proteinExistence type="predicted"/>
<dbReference type="EMBL" id="AKKL01000020">
    <property type="protein sequence ID" value="EKT62436.1"/>
    <property type="molecule type" value="Genomic_DNA"/>
</dbReference>
<name>K8WR61_9GAMM</name>
<sequence length="138" mass="15654">MRFFNPIILNSLFFISSISFAGIPLCYNNGESLSDNEYHSLLSGRAIQFNEGAITARGTVIEACSIKFFYYKNTSLSGKERAVKADGDYRDIFVIENPKICNKLYDIYTNSIGDIVIHSCFTDADKNNSELYLYKLKK</sequence>
<dbReference type="AlphaFoldDB" id="K8WR61"/>
<protein>
    <submittedName>
        <fullName evidence="1">Uncharacterized protein</fullName>
    </submittedName>
</protein>
<gene>
    <name evidence="1" type="ORF">OOA_07610</name>
</gene>
<reference evidence="1 2" key="1">
    <citation type="journal article" date="2012" name="BMC Genomics">
        <title>Comparative genomics of bacteria in the genus Providencia isolated from wild Drosophila melanogaster.</title>
        <authorList>
            <person name="Galac M.R."/>
            <person name="Lazzaro B.P."/>
        </authorList>
    </citation>
    <scope>NUCLEOTIDE SEQUENCE [LARGE SCALE GENOMIC DNA]</scope>
    <source>
        <strain evidence="1 2">DSM 19968</strain>
    </source>
</reference>
<evidence type="ECO:0000313" key="1">
    <source>
        <dbReference type="EMBL" id="EKT62436.1"/>
    </source>
</evidence>
<dbReference type="HOGENOM" id="CLU_1853427_0_0_6"/>
<keyword evidence="2" id="KW-1185">Reference proteome</keyword>
<organism evidence="1 2">
    <name type="scientific">Providencia burhodogranariea DSM 19968</name>
    <dbReference type="NCBI Taxonomy" id="1141662"/>
    <lineage>
        <taxon>Bacteria</taxon>
        <taxon>Pseudomonadati</taxon>
        <taxon>Pseudomonadota</taxon>
        <taxon>Gammaproteobacteria</taxon>
        <taxon>Enterobacterales</taxon>
        <taxon>Morganellaceae</taxon>
        <taxon>Providencia</taxon>
    </lineage>
</organism>
<dbReference type="STRING" id="1141662.OOA_07610"/>
<dbReference type="Proteomes" id="UP000009336">
    <property type="component" value="Unassembled WGS sequence"/>
</dbReference>
<evidence type="ECO:0000313" key="2">
    <source>
        <dbReference type="Proteomes" id="UP000009336"/>
    </source>
</evidence>
<comment type="caution">
    <text evidence="1">The sequence shown here is derived from an EMBL/GenBank/DDBJ whole genome shotgun (WGS) entry which is preliminary data.</text>
</comment>
<dbReference type="RefSeq" id="WP_008911547.1">
    <property type="nucleotide sequence ID" value="NZ_KB233222.1"/>
</dbReference>